<keyword evidence="2 7" id="KW-0813">Transport</keyword>
<accession>A0A2U2PFM4</accession>
<dbReference type="Gene3D" id="2.40.170.20">
    <property type="entry name" value="TonB-dependent receptor, beta-barrel domain"/>
    <property type="match status" value="1"/>
</dbReference>
<evidence type="ECO:0000313" key="9">
    <source>
        <dbReference type="EMBL" id="PWG80201.1"/>
    </source>
</evidence>
<keyword evidence="5 7" id="KW-0472">Membrane</keyword>
<protein>
    <submittedName>
        <fullName evidence="9">SusC/RagA family TonB-linked outer membrane protein</fullName>
    </submittedName>
</protein>
<name>A0A2U2PFM4_9SPHI</name>
<dbReference type="NCBIfam" id="TIGR04057">
    <property type="entry name" value="SusC_RagA_signa"/>
    <property type="match status" value="1"/>
</dbReference>
<dbReference type="InterPro" id="IPR023996">
    <property type="entry name" value="TonB-dep_OMP_SusC/RagA"/>
</dbReference>
<dbReference type="Pfam" id="PF07715">
    <property type="entry name" value="Plug"/>
    <property type="match status" value="1"/>
</dbReference>
<dbReference type="GO" id="GO:0009279">
    <property type="term" value="C:cell outer membrane"/>
    <property type="evidence" value="ECO:0007669"/>
    <property type="project" value="UniProtKB-SubCell"/>
</dbReference>
<dbReference type="EMBL" id="QEAS01000010">
    <property type="protein sequence ID" value="PWG80201.1"/>
    <property type="molecule type" value="Genomic_DNA"/>
</dbReference>
<evidence type="ECO:0000256" key="1">
    <source>
        <dbReference type="ARBA" id="ARBA00004571"/>
    </source>
</evidence>
<evidence type="ECO:0000256" key="4">
    <source>
        <dbReference type="ARBA" id="ARBA00022692"/>
    </source>
</evidence>
<dbReference type="InterPro" id="IPR011662">
    <property type="entry name" value="Secretin/TonB_short_N"/>
</dbReference>
<keyword evidence="4 7" id="KW-0812">Transmembrane</keyword>
<dbReference type="InterPro" id="IPR036942">
    <property type="entry name" value="Beta-barrel_TonB_sf"/>
</dbReference>
<feature type="domain" description="Secretin/TonB short N-terminal" evidence="8">
    <location>
        <begin position="68"/>
        <end position="119"/>
    </location>
</feature>
<dbReference type="InterPro" id="IPR023997">
    <property type="entry name" value="TonB-dep_OMP_SusC/RagA_CS"/>
</dbReference>
<dbReference type="SMART" id="SM00965">
    <property type="entry name" value="STN"/>
    <property type="match status" value="1"/>
</dbReference>
<dbReference type="InterPro" id="IPR008969">
    <property type="entry name" value="CarboxyPept-like_regulatory"/>
</dbReference>
<evidence type="ECO:0000256" key="5">
    <source>
        <dbReference type="ARBA" id="ARBA00023136"/>
    </source>
</evidence>
<dbReference type="SUPFAM" id="SSF49464">
    <property type="entry name" value="Carboxypeptidase regulatory domain-like"/>
    <property type="match status" value="1"/>
</dbReference>
<dbReference type="Gene3D" id="2.170.130.10">
    <property type="entry name" value="TonB-dependent receptor, plug domain"/>
    <property type="match status" value="1"/>
</dbReference>
<dbReference type="AlphaFoldDB" id="A0A2U2PFM4"/>
<comment type="subcellular location">
    <subcellularLocation>
        <location evidence="1 7">Cell outer membrane</location>
        <topology evidence="1 7">Multi-pass membrane protein</topology>
    </subcellularLocation>
</comment>
<comment type="similarity">
    <text evidence="7">Belongs to the TonB-dependent receptor family.</text>
</comment>
<evidence type="ECO:0000256" key="7">
    <source>
        <dbReference type="PROSITE-ProRule" id="PRU01360"/>
    </source>
</evidence>
<keyword evidence="6 7" id="KW-0998">Cell outer membrane</keyword>
<proteinExistence type="inferred from homology"/>
<dbReference type="InterPro" id="IPR012910">
    <property type="entry name" value="Plug_dom"/>
</dbReference>
<dbReference type="InterPro" id="IPR039426">
    <property type="entry name" value="TonB-dep_rcpt-like"/>
</dbReference>
<keyword evidence="3 7" id="KW-1134">Transmembrane beta strand</keyword>
<reference evidence="9 10" key="1">
    <citation type="submission" date="2018-04" db="EMBL/GenBank/DDBJ databases">
        <title>Pedobacter chongqingensis sp. nov., isolated from a rottenly hemp rope.</title>
        <authorList>
            <person name="Cai Y."/>
        </authorList>
    </citation>
    <scope>NUCLEOTIDE SEQUENCE [LARGE SCALE GENOMIC DNA]</scope>
    <source>
        <strain evidence="9 10">FJ4-8</strain>
    </source>
</reference>
<evidence type="ECO:0000313" key="10">
    <source>
        <dbReference type="Proteomes" id="UP000245647"/>
    </source>
</evidence>
<evidence type="ECO:0000256" key="2">
    <source>
        <dbReference type="ARBA" id="ARBA00022448"/>
    </source>
</evidence>
<comment type="caution">
    <text evidence="9">The sequence shown here is derived from an EMBL/GenBank/DDBJ whole genome shotgun (WGS) entry which is preliminary data.</text>
</comment>
<dbReference type="PROSITE" id="PS52016">
    <property type="entry name" value="TONB_DEPENDENT_REC_3"/>
    <property type="match status" value="1"/>
</dbReference>
<evidence type="ECO:0000256" key="6">
    <source>
        <dbReference type="ARBA" id="ARBA00023237"/>
    </source>
</evidence>
<dbReference type="Pfam" id="PF13715">
    <property type="entry name" value="CarbopepD_reg_2"/>
    <property type="match status" value="1"/>
</dbReference>
<sequence>MYKIFTGVLWRYHCRIYKFLLIMKLIAVILIGSLIQVSAAAVAQKVTIRENNITLSRLFKEIGKQTGFSVVWSDAKVMNTERVSVNLKNIPLEEALSKVLGTQPLDYEIDGKTIIIKEKSKTVLEKISSFFQGDSTLYHGRVLDERGEPLSGATIKLKGATKASVSRGDGYFERYGTPRGTIIITYVGYQTREISLAGRNPGEQIVIKMLPGQSQLGEVTVVSTGYQDIPKERATGSFEVITKEQLQHNTNPNLLKRLEGITTGMDFRNDLYRVNSSAQNPNTNPPLLSRLTIRGKNTLTKASPGTNTDMNTSGYPLVVIDGIPRENPRDIEMLNPDDVESINVLRDAAAASIWGARAANGVLVIKTKQGAVNRPARFTFSGNADITDKLDMFYKKRMSISDYVDAQIYSYQYRYPDVVGEPNLTNAQPTLSPVAEILNYTRMMRTQQLSDNEKAALRADSAAQIDALRRNDLRNDYSQYLLRNAVNQRYNLAIDGGTSALAYRVSAGYVNSVANTDGSGANSLALSYNTNVRLLKNLTLDVNTSLLNSNSKTQSLNNTLSLNSIQKPFYPYSRLADDNGNPVEVTNLYRPSFVDLLENTYGNKILSMRWFPLEDYKAGYNKTSFYSLNLNATANYHINDALTAGLTYGYNRGWNSYINFDSKDSYFMRERINRFTDPGTFDRPIPVGGLYVPNSANSEKQILRGLFTFNKSWNEKHAINAVAGFDIDQYKGRNWSDFYYGYDEDRLKQDNAVLQFNTVFPYLFADENYTPASQIPILAKGYYETITRTYDLFSNVAYTFLQRYSLSGSARKDASSAFGLNTNKKGNPFYSLGAAWIINNEPFYKLSWLPSLKIRTTYGYNGNTNPRVTANPYINNYNPYKGTNQLYYATLTTDVITNGKLRPERTGMFNAGLDFAFRDNRFSGSIEYYDKQTKDLITSNLVDPSLGKNRLTFNTGDLHGYGIDANLNSVNLRTEKMQWTSSLYFSYNRTKVKKLYTTAPQTANNAVGPGVANFFTEGYDINRLFAWKWAGLDPETGYPRVFLNGQTVTVTGTDNSVINMLHDAPISELRYMGSAVPIYYGSFRNTFTYGSLMLAVGIQYKFHYFAQRSNFDIANYYYLLRYDVQAGAEFANRWKQRGDEAFTNVPSMVYDSGMSNRDSFYQQADINVYKADHIRLQEVQLNYTFKNIGKKAYLKTPRIFMNVNNLGIIWRANKLGLDPDTFDYPQPRTYSFGFSTSF</sequence>
<evidence type="ECO:0000256" key="3">
    <source>
        <dbReference type="ARBA" id="ARBA00022452"/>
    </source>
</evidence>
<dbReference type="InterPro" id="IPR037066">
    <property type="entry name" value="Plug_dom_sf"/>
</dbReference>
<organism evidence="9 10">
    <name type="scientific">Pararcticibacter amylolyticus</name>
    <dbReference type="NCBI Taxonomy" id="2173175"/>
    <lineage>
        <taxon>Bacteria</taxon>
        <taxon>Pseudomonadati</taxon>
        <taxon>Bacteroidota</taxon>
        <taxon>Sphingobacteriia</taxon>
        <taxon>Sphingobacteriales</taxon>
        <taxon>Sphingobacteriaceae</taxon>
        <taxon>Pararcticibacter</taxon>
    </lineage>
</organism>
<keyword evidence="10" id="KW-1185">Reference proteome</keyword>
<gene>
    <name evidence="9" type="ORF">DDR33_13490</name>
</gene>
<dbReference type="Proteomes" id="UP000245647">
    <property type="component" value="Unassembled WGS sequence"/>
</dbReference>
<dbReference type="NCBIfam" id="TIGR04056">
    <property type="entry name" value="OMP_RagA_SusC"/>
    <property type="match status" value="1"/>
</dbReference>
<dbReference type="Pfam" id="PF07660">
    <property type="entry name" value="STN"/>
    <property type="match status" value="1"/>
</dbReference>
<dbReference type="SUPFAM" id="SSF56935">
    <property type="entry name" value="Porins"/>
    <property type="match status" value="1"/>
</dbReference>
<evidence type="ECO:0000259" key="8">
    <source>
        <dbReference type="SMART" id="SM00965"/>
    </source>
</evidence>